<keyword evidence="5" id="KW-0418">Kinase</keyword>
<evidence type="ECO:0000256" key="3">
    <source>
        <dbReference type="ARBA" id="ARBA00022679"/>
    </source>
</evidence>
<evidence type="ECO:0000259" key="7">
    <source>
        <dbReference type="PROSITE" id="PS50011"/>
    </source>
</evidence>
<protein>
    <recommendedName>
        <fullName evidence="7">Protein kinase domain-containing protein</fullName>
    </recommendedName>
</protein>
<comment type="similarity">
    <text evidence="1">Belongs to the protein kinase superfamily. STE Ser/Thr protein kinase family. MAP kinase kinase kinase subfamily.</text>
</comment>
<evidence type="ECO:0000256" key="2">
    <source>
        <dbReference type="ARBA" id="ARBA00022527"/>
    </source>
</evidence>
<evidence type="ECO:0000313" key="8">
    <source>
        <dbReference type="EMBL" id="EGO21459.1"/>
    </source>
</evidence>
<evidence type="ECO:0000256" key="6">
    <source>
        <dbReference type="ARBA" id="ARBA00022840"/>
    </source>
</evidence>
<organism>
    <name type="scientific">Serpula lacrymans var. lacrymans (strain S7.9)</name>
    <name type="common">Dry rot fungus</name>
    <dbReference type="NCBI Taxonomy" id="578457"/>
    <lineage>
        <taxon>Eukaryota</taxon>
        <taxon>Fungi</taxon>
        <taxon>Dikarya</taxon>
        <taxon>Basidiomycota</taxon>
        <taxon>Agaricomycotina</taxon>
        <taxon>Agaricomycetes</taxon>
        <taxon>Agaricomycetidae</taxon>
        <taxon>Boletales</taxon>
        <taxon>Coniophorineae</taxon>
        <taxon>Serpulaceae</taxon>
        <taxon>Serpula</taxon>
    </lineage>
</organism>
<feature type="domain" description="Protein kinase" evidence="7">
    <location>
        <begin position="3"/>
        <end position="285"/>
    </location>
</feature>
<proteinExistence type="inferred from homology"/>
<dbReference type="KEGG" id="sla:SERLADRAFT_440721"/>
<dbReference type="RefSeq" id="XP_007321245.1">
    <property type="nucleotide sequence ID" value="XM_007321183.1"/>
</dbReference>
<dbReference type="EMBL" id="GL945438">
    <property type="protein sequence ID" value="EGO21459.1"/>
    <property type="molecule type" value="Genomic_DNA"/>
</dbReference>
<dbReference type="OrthoDB" id="2680296at2759"/>
<evidence type="ECO:0000256" key="5">
    <source>
        <dbReference type="ARBA" id="ARBA00022777"/>
    </source>
</evidence>
<dbReference type="GeneID" id="18815424"/>
<evidence type="ECO:0000256" key="1">
    <source>
        <dbReference type="ARBA" id="ARBA00006529"/>
    </source>
</evidence>
<dbReference type="PANTHER" id="PTHR11584:SF369">
    <property type="entry name" value="MITOGEN-ACTIVATED PROTEIN KINASE KINASE KINASE 19-RELATED"/>
    <property type="match status" value="1"/>
</dbReference>
<reference evidence="8" key="1">
    <citation type="submission" date="2011-04" db="EMBL/GenBank/DDBJ databases">
        <title>Evolution of plant cell wall degrading machinery underlies the functional diversity of forest fungi.</title>
        <authorList>
            <consortium name="US DOE Joint Genome Institute (JGI-PGF)"/>
            <person name="Eastwood D.C."/>
            <person name="Floudas D."/>
            <person name="Binder M."/>
            <person name="Majcherczyk A."/>
            <person name="Schneider P."/>
            <person name="Aerts A."/>
            <person name="Asiegbu F.O."/>
            <person name="Baker S.E."/>
            <person name="Barry K."/>
            <person name="Bendiksby M."/>
            <person name="Blumentritt M."/>
            <person name="Coutinho P.M."/>
            <person name="Cullen D."/>
            <person name="Cullen D."/>
            <person name="Gathman A."/>
            <person name="Goodell B."/>
            <person name="Henrissat B."/>
            <person name="Ihrmark K."/>
            <person name="Kauserud H."/>
            <person name="Kohler A."/>
            <person name="LaButti K."/>
            <person name="Lapidus A."/>
            <person name="Lavin J.L."/>
            <person name="Lee Y.-H."/>
            <person name="Lindquist E."/>
            <person name="Lilly W."/>
            <person name="Lucas S."/>
            <person name="Morin E."/>
            <person name="Murat C."/>
            <person name="Oguiza J.A."/>
            <person name="Park J."/>
            <person name="Pisabarro A.G."/>
            <person name="Riley R."/>
            <person name="Rosling A."/>
            <person name="Salamov A."/>
            <person name="Schmidt O."/>
            <person name="Schmutz J."/>
            <person name="Skrede I."/>
            <person name="Stenlid J."/>
            <person name="Wiebenga A."/>
            <person name="Xie X."/>
            <person name="Kues U."/>
            <person name="Hibbett D.S."/>
            <person name="Hoffmeister D."/>
            <person name="Hogberg N."/>
            <person name="Martin F."/>
            <person name="Grigoriev I.V."/>
            <person name="Watkinson S.C."/>
        </authorList>
    </citation>
    <scope>NUCLEOTIDE SEQUENCE</scope>
    <source>
        <strain evidence="8">S7.9</strain>
    </source>
</reference>
<dbReference type="GO" id="GO:0004674">
    <property type="term" value="F:protein serine/threonine kinase activity"/>
    <property type="evidence" value="ECO:0007669"/>
    <property type="project" value="UniProtKB-KW"/>
</dbReference>
<dbReference type="InterPro" id="IPR000719">
    <property type="entry name" value="Prot_kinase_dom"/>
</dbReference>
<keyword evidence="2" id="KW-0723">Serine/threonine-protein kinase</keyword>
<dbReference type="Proteomes" id="UP000008064">
    <property type="component" value="Unassembled WGS sequence"/>
</dbReference>
<name>F8P4C1_SERL9</name>
<dbReference type="AlphaFoldDB" id="F8P4C1"/>
<keyword evidence="4" id="KW-0547">Nucleotide-binding</keyword>
<accession>F8P4C1</accession>
<dbReference type="SUPFAM" id="SSF56112">
    <property type="entry name" value="Protein kinase-like (PK-like)"/>
    <property type="match status" value="1"/>
</dbReference>
<dbReference type="PROSITE" id="PS50011">
    <property type="entry name" value="PROTEIN_KINASE_DOM"/>
    <property type="match status" value="1"/>
</dbReference>
<keyword evidence="6" id="KW-0067">ATP-binding</keyword>
<gene>
    <name evidence="8" type="ORF">SERLADRAFT_440721</name>
</gene>
<sequence length="294" mass="32671">MNWIKGALVEAAPSDKVYLGMDSANGLLMAVKQVNLPDVSAANKERRRNVLNVLERELDILRGLQHPHIVGCLYSSVDNDHFNIFMDYVPGGSVAALLRKYGAFEEPLVGNFVRQVLRGFSYLHEKNIIHSDIQGANILIDSAGMIKISGFGLSRKIDQCESTRNVFAASPSDKCPLDLITDNSKHTPSFWGSVFWMAPEVVNQTAYMCKADIWSVGCLAIELLTAEHPWAPLTEMQAAFEIGRISKPSIPSNISADAQDFLRRTFEVNHEARLGEEELLQHPWFSLEVAQSTA</sequence>
<dbReference type="Pfam" id="PF00069">
    <property type="entry name" value="Pkinase"/>
    <property type="match status" value="1"/>
</dbReference>
<keyword evidence="3" id="KW-0808">Transferase</keyword>
<dbReference type="HOGENOM" id="CLU_000288_63_23_1"/>
<dbReference type="PANTHER" id="PTHR11584">
    <property type="entry name" value="SERINE/THREONINE PROTEIN KINASE"/>
    <property type="match status" value="1"/>
</dbReference>
<dbReference type="GO" id="GO:0005524">
    <property type="term" value="F:ATP binding"/>
    <property type="evidence" value="ECO:0007669"/>
    <property type="project" value="UniProtKB-KW"/>
</dbReference>
<dbReference type="Gene3D" id="1.10.510.10">
    <property type="entry name" value="Transferase(Phosphotransferase) domain 1"/>
    <property type="match status" value="1"/>
</dbReference>
<evidence type="ECO:0000256" key="4">
    <source>
        <dbReference type="ARBA" id="ARBA00022741"/>
    </source>
</evidence>
<dbReference type="InterPro" id="IPR011009">
    <property type="entry name" value="Kinase-like_dom_sf"/>
</dbReference>